<name>A0A2H6KBX0_9APIC</name>
<dbReference type="AlphaFoldDB" id="A0A2H6KBX0"/>
<proteinExistence type="predicted"/>
<keyword evidence="1" id="KW-0732">Signal</keyword>
<dbReference type="EMBL" id="BDSA01000002">
    <property type="protein sequence ID" value="GBE60493.1"/>
    <property type="molecule type" value="Genomic_DNA"/>
</dbReference>
<accession>A0A2H6KBX0</accession>
<sequence>MRSLCLFVINLVLLLPVAVASKNNTTFKTINRHASPNAISLLEEDTKQGNNVEEQKKKAESEVKSGEPLNLIFSPTAQQVSDENNQLLESMVGSCSINWCHFYASLNFVTLCQASDDSHVVQESGLHSLRTVANKLTRLIHLLPETEKQATFTVGNQNYTVSEMLDSINSLIVDGEKQQRVLVEGTAEILHKLAAPIASSQTSQASQS</sequence>
<dbReference type="GeneID" id="39874263"/>
<comment type="caution">
    <text evidence="2">The sequence shown here is derived from an EMBL/GenBank/DDBJ whole genome shotgun (WGS) entry which is preliminary data.</text>
</comment>
<evidence type="ECO:0000313" key="3">
    <source>
        <dbReference type="Proteomes" id="UP000236319"/>
    </source>
</evidence>
<protein>
    <submittedName>
        <fullName evidence="2">Signal peptide containing protein, putative</fullName>
    </submittedName>
</protein>
<gene>
    <name evidence="2" type="ORF">BOVATA_019860</name>
</gene>
<dbReference type="VEuPathDB" id="PiroplasmaDB:BOVATA_019860"/>
<dbReference type="Proteomes" id="UP000236319">
    <property type="component" value="Unassembled WGS sequence"/>
</dbReference>
<organism evidence="2 3">
    <name type="scientific">Babesia ovata</name>
    <dbReference type="NCBI Taxonomy" id="189622"/>
    <lineage>
        <taxon>Eukaryota</taxon>
        <taxon>Sar</taxon>
        <taxon>Alveolata</taxon>
        <taxon>Apicomplexa</taxon>
        <taxon>Aconoidasida</taxon>
        <taxon>Piroplasmida</taxon>
        <taxon>Babesiidae</taxon>
        <taxon>Babesia</taxon>
    </lineage>
</organism>
<keyword evidence="3" id="KW-1185">Reference proteome</keyword>
<reference evidence="2 3" key="1">
    <citation type="journal article" date="2017" name="BMC Genomics">
        <title>Whole-genome assembly of Babesia ovata and comparative genomics between closely related pathogens.</title>
        <authorList>
            <person name="Yamagishi J."/>
            <person name="Asada M."/>
            <person name="Hakimi H."/>
            <person name="Tanaka T.Q."/>
            <person name="Sugimoto C."/>
            <person name="Kawazu S."/>
        </authorList>
    </citation>
    <scope>NUCLEOTIDE SEQUENCE [LARGE SCALE GENOMIC DNA]</scope>
    <source>
        <strain evidence="2 3">Miyake</strain>
    </source>
</reference>
<feature type="signal peptide" evidence="1">
    <location>
        <begin position="1"/>
        <end position="20"/>
    </location>
</feature>
<evidence type="ECO:0000313" key="2">
    <source>
        <dbReference type="EMBL" id="GBE60493.1"/>
    </source>
</evidence>
<evidence type="ECO:0000256" key="1">
    <source>
        <dbReference type="SAM" id="SignalP"/>
    </source>
</evidence>
<feature type="chain" id="PRO_5014117813" evidence="1">
    <location>
        <begin position="21"/>
        <end position="208"/>
    </location>
</feature>
<dbReference type="OrthoDB" id="365864at2759"/>
<dbReference type="RefSeq" id="XP_028866736.1">
    <property type="nucleotide sequence ID" value="XM_029010903.1"/>
</dbReference>